<dbReference type="SUPFAM" id="SSF49478">
    <property type="entry name" value="Cna protein B-type domain"/>
    <property type="match status" value="1"/>
</dbReference>
<name>A0A5C6LLF7_9BACT</name>
<evidence type="ECO:0000259" key="2">
    <source>
        <dbReference type="Pfam" id="PF19077"/>
    </source>
</evidence>
<dbReference type="NCBIfam" id="NF033510">
    <property type="entry name" value="Ca_tandemer"/>
    <property type="match status" value="3"/>
</dbReference>
<dbReference type="EMBL" id="VOHS01000072">
    <property type="protein sequence ID" value="TWV91724.1"/>
    <property type="molecule type" value="Genomic_DNA"/>
</dbReference>
<dbReference type="Pfam" id="PF17936">
    <property type="entry name" value="Big_6"/>
    <property type="match status" value="1"/>
</dbReference>
<dbReference type="Pfam" id="PF19077">
    <property type="entry name" value="Big_13"/>
    <property type="match status" value="3"/>
</dbReference>
<evidence type="ECO:0000313" key="3">
    <source>
        <dbReference type="EMBL" id="TWV91724.1"/>
    </source>
</evidence>
<dbReference type="AlphaFoldDB" id="A0A5C6LLF7"/>
<feature type="domain" description="Bacterial Ig-like" evidence="2">
    <location>
        <begin position="56"/>
        <end position="133"/>
    </location>
</feature>
<feature type="domain" description="Bacterial Ig-like" evidence="2">
    <location>
        <begin position="239"/>
        <end position="316"/>
    </location>
</feature>
<evidence type="ECO:0000259" key="1">
    <source>
        <dbReference type="Pfam" id="PF17936"/>
    </source>
</evidence>
<organism evidence="3 4">
    <name type="scientific">Chitinophaga pinensis</name>
    <dbReference type="NCBI Taxonomy" id="79329"/>
    <lineage>
        <taxon>Bacteria</taxon>
        <taxon>Pseudomonadati</taxon>
        <taxon>Bacteroidota</taxon>
        <taxon>Chitinophagia</taxon>
        <taxon>Chitinophagales</taxon>
        <taxon>Chitinophagaceae</taxon>
        <taxon>Chitinophaga</taxon>
    </lineage>
</organism>
<feature type="domain" description="Bacterial Ig-like" evidence="2">
    <location>
        <begin position="146"/>
        <end position="225"/>
    </location>
</feature>
<dbReference type="Proteomes" id="UP000318815">
    <property type="component" value="Unassembled WGS sequence"/>
</dbReference>
<dbReference type="InterPro" id="IPR041498">
    <property type="entry name" value="Big_6"/>
</dbReference>
<keyword evidence="4" id="KW-1185">Reference proteome</keyword>
<reference evidence="3 4" key="1">
    <citation type="submission" date="2019-08" db="EMBL/GenBank/DDBJ databases">
        <title>Whole genome sequencing of chitin degrading bacteria Chitinophaga pinensis YS16.</title>
        <authorList>
            <person name="Singh R.P."/>
            <person name="Manchanda G."/>
            <person name="Maurya I.K."/>
            <person name="Joshi N.K."/>
            <person name="Srivastava A.K."/>
        </authorList>
    </citation>
    <scope>NUCLEOTIDE SEQUENCE [LARGE SCALE GENOMIC DNA]</scope>
    <source>
        <strain evidence="3 4">YS-16</strain>
    </source>
</reference>
<dbReference type="InterPro" id="IPR044016">
    <property type="entry name" value="Big_13"/>
</dbReference>
<gene>
    <name evidence="3" type="ORF">FEF09_28730</name>
</gene>
<proteinExistence type="predicted"/>
<feature type="domain" description="Bacterial Ig" evidence="1">
    <location>
        <begin position="329"/>
        <end position="374"/>
    </location>
</feature>
<comment type="caution">
    <text evidence="3">The sequence shown here is derived from an EMBL/GenBank/DDBJ whole genome shotgun (WGS) entry which is preliminary data.</text>
</comment>
<dbReference type="OrthoDB" id="9805017at2"/>
<dbReference type="InterPro" id="IPR013783">
    <property type="entry name" value="Ig-like_fold"/>
</dbReference>
<accession>A0A5C6LLF7</accession>
<dbReference type="RefSeq" id="WP_146308271.1">
    <property type="nucleotide sequence ID" value="NZ_VOHS01000072.1"/>
</dbReference>
<protein>
    <submittedName>
        <fullName evidence="3">Uncharacterized protein</fullName>
    </submittedName>
</protein>
<evidence type="ECO:0000313" key="4">
    <source>
        <dbReference type="Proteomes" id="UP000318815"/>
    </source>
</evidence>
<dbReference type="Gene3D" id="2.60.40.10">
    <property type="entry name" value="Immunoglobulins"/>
    <property type="match status" value="4"/>
</dbReference>
<sequence>MDNDRAYDDCITTHITVTATDVAGNTSVASDPFPLTVDVTAPATPPAPTLVGGIGNVTNDNTPDIQGTAENNSIVTIYSGTTVVGTTNANATGNYTFTFPTLADGSYTIRVTATDAAGNTSAKSPALTFTVDTQAPAVPTLTTAVNPTSNNTPTVTGKTDPNTSVTIYKDGTAVTTVTSNGSGDYTYTFSPALADGTYALTATAKCNRQCSNVSNVSTPLNLTVDATAPAAPVITTSKLITNINTPVINGTAEANSTVTIYRGATAVGTVSVNASGNFTYTFTTLADGTYAVSATAKDAVGNVSPYSNILNITVDTQAPPAPVVSSRTTPANDNTPTVIGTAEANSIVTIYSDGAIAGTTTANASGAFTFTLQVHWQTDCGLLQQQRRMQRAIRVL</sequence>